<dbReference type="AlphaFoldDB" id="A0A8T0FFK5"/>
<gene>
    <name evidence="4" type="ORF">HNY73_009596</name>
</gene>
<dbReference type="GO" id="GO:0046872">
    <property type="term" value="F:metal ion binding"/>
    <property type="evidence" value="ECO:0007669"/>
    <property type="project" value="UniProtKB-KW"/>
</dbReference>
<sequence>MMMDLDVDGADPELLNDSALVGIAMHSELQLKKWMTERKGEDVVVVSISKSYLAGGCTFTNIHYSFRVGISTAGVIVRDVCQTLWKVMQSECIPLLTKEKWESIARRFENAANFPHCIVAVDGNMKALKKFKKLPDEKCLPGTESPKVPYFFVGEAAFGLHKHLVKPYGGTHLTVEKRIFNCRLCPARRYIECAFGMLSNKWRIFHRPLNVQPQFAKDIVKACIILHNYVRDRGEYMTEDTMSVTGLEDTQGENTIRVLKANNVRNILCKYFCFKCRKGFLANVQDIKTFWSP</sequence>
<accession>A0A8T0FFK5</accession>
<evidence type="ECO:0000256" key="2">
    <source>
        <dbReference type="ARBA" id="ARBA00022723"/>
    </source>
</evidence>
<dbReference type="Pfam" id="PF13359">
    <property type="entry name" value="DDE_Tnp_4"/>
    <property type="match status" value="1"/>
</dbReference>
<evidence type="ECO:0000259" key="3">
    <source>
        <dbReference type="Pfam" id="PF13359"/>
    </source>
</evidence>
<reference evidence="4" key="2">
    <citation type="submission" date="2020-06" db="EMBL/GenBank/DDBJ databases">
        <authorList>
            <person name="Sheffer M."/>
        </authorList>
    </citation>
    <scope>NUCLEOTIDE SEQUENCE</scope>
</reference>
<reference evidence="4" key="1">
    <citation type="journal article" date="2020" name="bioRxiv">
        <title>Chromosome-level reference genome of the European wasp spider Argiope bruennichi: a resource for studies on range expansion and evolutionary adaptation.</title>
        <authorList>
            <person name="Sheffer M.M."/>
            <person name="Hoppe A."/>
            <person name="Krehenwinkel H."/>
            <person name="Uhl G."/>
            <person name="Kuss A.W."/>
            <person name="Jensen L."/>
            <person name="Jensen C."/>
            <person name="Gillespie R.G."/>
            <person name="Hoff K.J."/>
            <person name="Prost S."/>
        </authorList>
    </citation>
    <scope>NUCLEOTIDE SEQUENCE</scope>
</reference>
<evidence type="ECO:0000313" key="5">
    <source>
        <dbReference type="Proteomes" id="UP000807504"/>
    </source>
</evidence>
<evidence type="ECO:0000313" key="4">
    <source>
        <dbReference type="EMBL" id="KAF8788060.1"/>
    </source>
</evidence>
<comment type="caution">
    <text evidence="4">The sequence shown here is derived from an EMBL/GenBank/DDBJ whole genome shotgun (WGS) entry which is preliminary data.</text>
</comment>
<feature type="domain" description="DDE Tnp4" evidence="3">
    <location>
        <begin position="148"/>
        <end position="228"/>
    </location>
</feature>
<name>A0A8T0FFK5_ARGBR</name>
<proteinExistence type="predicted"/>
<organism evidence="4 5">
    <name type="scientific">Argiope bruennichi</name>
    <name type="common">Wasp spider</name>
    <name type="synonym">Aranea bruennichi</name>
    <dbReference type="NCBI Taxonomy" id="94029"/>
    <lineage>
        <taxon>Eukaryota</taxon>
        <taxon>Metazoa</taxon>
        <taxon>Ecdysozoa</taxon>
        <taxon>Arthropoda</taxon>
        <taxon>Chelicerata</taxon>
        <taxon>Arachnida</taxon>
        <taxon>Araneae</taxon>
        <taxon>Araneomorphae</taxon>
        <taxon>Entelegynae</taxon>
        <taxon>Araneoidea</taxon>
        <taxon>Araneidae</taxon>
        <taxon>Argiope</taxon>
    </lineage>
</organism>
<dbReference type="Proteomes" id="UP000807504">
    <property type="component" value="Unassembled WGS sequence"/>
</dbReference>
<keyword evidence="5" id="KW-1185">Reference proteome</keyword>
<evidence type="ECO:0000256" key="1">
    <source>
        <dbReference type="ARBA" id="ARBA00001968"/>
    </source>
</evidence>
<protein>
    <submittedName>
        <fullName evidence="4">Protein ALP1-like like protein</fullName>
    </submittedName>
</protein>
<dbReference type="InterPro" id="IPR027806">
    <property type="entry name" value="HARBI1_dom"/>
</dbReference>
<comment type="cofactor">
    <cofactor evidence="1">
        <name>a divalent metal cation</name>
        <dbReference type="ChEBI" id="CHEBI:60240"/>
    </cofactor>
</comment>
<dbReference type="EMBL" id="JABXBU010000015">
    <property type="protein sequence ID" value="KAF8788060.1"/>
    <property type="molecule type" value="Genomic_DNA"/>
</dbReference>
<keyword evidence="2" id="KW-0479">Metal-binding</keyword>